<dbReference type="AlphaFoldDB" id="A0A2X2IUA2"/>
<reference evidence="1 2" key="1">
    <citation type="submission" date="2018-06" db="EMBL/GenBank/DDBJ databases">
        <authorList>
            <consortium name="Pathogen Informatics"/>
            <person name="Doyle S."/>
        </authorList>
    </citation>
    <scope>NUCLEOTIDE SEQUENCE [LARGE SCALE GENOMIC DNA]</scope>
    <source>
        <strain evidence="1 2">NCTC11343</strain>
    </source>
</reference>
<dbReference type="Proteomes" id="UP000251241">
    <property type="component" value="Unassembled WGS sequence"/>
</dbReference>
<sequence length="139" mass="15636">MKIMKTHSTNYFNTLIEAAADTKVVKGTIPPSKSNKTVAERQYELIASAPYQYTSDDIIFQVYAERRDLTPDEYPEARAVFFSRGQACLRASPLTKTYGYGIHSNSEGKIALYGMETAIYQKFVADDNTAKVKAMRSTR</sequence>
<protein>
    <submittedName>
        <fullName evidence="1">Uncharacterized protein</fullName>
    </submittedName>
</protein>
<gene>
    <name evidence="1" type="ORF">NCTC11343_02401</name>
</gene>
<dbReference type="Pfam" id="PF19654">
    <property type="entry name" value="DUF6157"/>
    <property type="match status" value="1"/>
</dbReference>
<name>A0A2X2IUA2_SPHMU</name>
<proteinExistence type="predicted"/>
<organism evidence="1 2">
    <name type="scientific">Sphingobacterium multivorum</name>
    <dbReference type="NCBI Taxonomy" id="28454"/>
    <lineage>
        <taxon>Bacteria</taxon>
        <taxon>Pseudomonadati</taxon>
        <taxon>Bacteroidota</taxon>
        <taxon>Sphingobacteriia</taxon>
        <taxon>Sphingobacteriales</taxon>
        <taxon>Sphingobacteriaceae</taxon>
        <taxon>Sphingobacterium</taxon>
    </lineage>
</organism>
<dbReference type="InterPro" id="IPR046155">
    <property type="entry name" value="DUF6157"/>
</dbReference>
<accession>A0A2X2IUA2</accession>
<evidence type="ECO:0000313" key="2">
    <source>
        <dbReference type="Proteomes" id="UP000251241"/>
    </source>
</evidence>
<dbReference type="EMBL" id="UAUU01000008">
    <property type="protein sequence ID" value="SPZ85837.1"/>
    <property type="molecule type" value="Genomic_DNA"/>
</dbReference>
<evidence type="ECO:0000313" key="1">
    <source>
        <dbReference type="EMBL" id="SPZ85837.1"/>
    </source>
</evidence>